<evidence type="ECO:0000256" key="9">
    <source>
        <dbReference type="ARBA" id="ARBA00022729"/>
    </source>
</evidence>
<evidence type="ECO:0000256" key="2">
    <source>
        <dbReference type="ARBA" id="ARBA00011955"/>
    </source>
</evidence>
<dbReference type="PIRSF" id="PIRSF006268">
    <property type="entry name" value="ApbE"/>
    <property type="match status" value="1"/>
</dbReference>
<evidence type="ECO:0000256" key="12">
    <source>
        <dbReference type="ARBA" id="ARBA00023136"/>
    </source>
</evidence>
<comment type="catalytic activity">
    <reaction evidence="16 18 20">
        <text>L-threonyl-[protein] + FAD = FMN-L-threonyl-[protein] + AMP + H(+)</text>
        <dbReference type="Rhea" id="RHEA:36847"/>
        <dbReference type="Rhea" id="RHEA-COMP:11060"/>
        <dbReference type="Rhea" id="RHEA-COMP:11061"/>
        <dbReference type="ChEBI" id="CHEBI:15378"/>
        <dbReference type="ChEBI" id="CHEBI:30013"/>
        <dbReference type="ChEBI" id="CHEBI:57692"/>
        <dbReference type="ChEBI" id="CHEBI:74257"/>
        <dbReference type="ChEBI" id="CHEBI:456215"/>
        <dbReference type="EC" id="2.7.1.180"/>
    </reaction>
</comment>
<keyword evidence="8 18" id="KW-0479">Metal-binding</keyword>
<comment type="similarity">
    <text evidence="1 18 20">Belongs to the ApbE family.</text>
</comment>
<keyword evidence="9" id="KW-0732">Signal</keyword>
<reference evidence="21 22" key="1">
    <citation type="submission" date="2020-02" db="EMBL/GenBank/DDBJ databases">
        <title>Integrative conjugative elements (ICEs) and plasmids drive adaptation of Pseudomonas nitroreducens strain HBP1 to wastewater environment.</title>
        <authorList>
            <person name="Sentchilo V."/>
            <person name="Carraro N."/>
            <person name="Bertelli C."/>
            <person name="van der Meer J.R."/>
        </authorList>
    </citation>
    <scope>NUCLEOTIDE SEQUENCE [LARGE SCALE GENOMIC DNA]</scope>
    <source>
        <strain evidence="21 22">HBP1</strain>
    </source>
</reference>
<dbReference type="PANTHER" id="PTHR30040:SF2">
    <property type="entry name" value="FAD:PROTEIN FMN TRANSFERASE"/>
    <property type="match status" value="1"/>
</dbReference>
<evidence type="ECO:0000256" key="18">
    <source>
        <dbReference type="PIRNR" id="PIRNR006268"/>
    </source>
</evidence>
<evidence type="ECO:0000256" key="20">
    <source>
        <dbReference type="RuleBase" id="RU363002"/>
    </source>
</evidence>
<keyword evidence="4" id="KW-1003">Cell membrane</keyword>
<evidence type="ECO:0000256" key="11">
    <source>
        <dbReference type="ARBA" id="ARBA00022842"/>
    </source>
</evidence>
<evidence type="ECO:0000256" key="13">
    <source>
        <dbReference type="ARBA" id="ARBA00023139"/>
    </source>
</evidence>
<evidence type="ECO:0000256" key="17">
    <source>
        <dbReference type="ARBA" id="ARBA00060485"/>
    </source>
</evidence>
<protein>
    <recommendedName>
        <fullName evidence="3 18">FAD:protein FMN transferase</fullName>
        <ecNumber evidence="2 18">2.7.1.180</ecNumber>
    </recommendedName>
    <alternativeName>
        <fullName evidence="15 18">Flavin transferase</fullName>
    </alternativeName>
</protein>
<gene>
    <name evidence="21" type="ORF">G5B91_21945</name>
</gene>
<evidence type="ECO:0000256" key="16">
    <source>
        <dbReference type="ARBA" id="ARBA00048540"/>
    </source>
</evidence>
<dbReference type="AlphaFoldDB" id="A0A6G6J6T6"/>
<comment type="function">
    <text evidence="20">Flavin transferase that catalyzes the transfer of the FMN moiety of FAD and its covalent binding to the hydroxyl group of a threonine residue in a target flavoprotein.</text>
</comment>
<evidence type="ECO:0000256" key="3">
    <source>
        <dbReference type="ARBA" id="ARBA00016337"/>
    </source>
</evidence>
<evidence type="ECO:0000256" key="14">
    <source>
        <dbReference type="ARBA" id="ARBA00023288"/>
    </source>
</evidence>
<dbReference type="KEGG" id="pnt:G5B91_21945"/>
<keyword evidence="5 20" id="KW-0997">Cell inner membrane</keyword>
<feature type="binding site" evidence="19">
    <location>
        <position position="173"/>
    </location>
    <ligand>
        <name>Mg(2+)</name>
        <dbReference type="ChEBI" id="CHEBI:18420"/>
    </ligand>
</feature>
<dbReference type="Pfam" id="PF02424">
    <property type="entry name" value="ApbE"/>
    <property type="match status" value="1"/>
</dbReference>
<dbReference type="PANTHER" id="PTHR30040">
    <property type="entry name" value="THIAMINE BIOSYNTHESIS LIPOPROTEIN APBE"/>
    <property type="match status" value="1"/>
</dbReference>
<dbReference type="SUPFAM" id="SSF143631">
    <property type="entry name" value="ApbE-like"/>
    <property type="match status" value="1"/>
</dbReference>
<sequence length="339" mass="36850">MEKTLSRASLLIVLLVATLTGCGQSIERFGGPTMGSSYTVQYVPTGKAPDAAKLKAEVDTILASLDEQFSTYRDDSVVSRFNALPAGACMALPADMLKLWRYGEELSQQSGGAFDLTVEPLMNLWGFGPQSRSEKVPDAVALERERARVGHQHLRLEGEHLCKDVDAQLDFDSIVAGYAVDQVSARLAELGLTDYLVEITGELKAVGHKPDGTPWRIALEVPSGERERQVERSVAVDGFGLSTSGDYRNYFEEGGQRYSHTFDPRTGAPVRHALASATVAEAQALRADGLSTLLMVLGPEEGYTFAERNGLAAFFIVRQGEGFVTRATPRFEALFPSPE</sequence>
<evidence type="ECO:0000256" key="7">
    <source>
        <dbReference type="ARBA" id="ARBA00022679"/>
    </source>
</evidence>
<keyword evidence="13" id="KW-0564">Palmitate</keyword>
<proteinExistence type="inferred from homology"/>
<organism evidence="21 22">
    <name type="scientific">Pseudomonas nitroreducens</name>
    <dbReference type="NCBI Taxonomy" id="46680"/>
    <lineage>
        <taxon>Bacteria</taxon>
        <taxon>Pseudomonadati</taxon>
        <taxon>Pseudomonadota</taxon>
        <taxon>Gammaproteobacteria</taxon>
        <taxon>Pseudomonadales</taxon>
        <taxon>Pseudomonadaceae</taxon>
        <taxon>Pseudomonas</taxon>
    </lineage>
</organism>
<comment type="subcellular location">
    <subcellularLocation>
        <location evidence="17 20">Cell inner membrane</location>
        <topology evidence="17 20">Lipid-anchor</topology>
        <orientation evidence="17 20">Periplasmic side</orientation>
    </subcellularLocation>
</comment>
<dbReference type="PROSITE" id="PS51257">
    <property type="entry name" value="PROKAR_LIPOPROTEIN"/>
    <property type="match status" value="1"/>
</dbReference>
<dbReference type="FunFam" id="3.10.520.10:FF:000001">
    <property type="entry name" value="FAD:protein FMN transferase"/>
    <property type="match status" value="1"/>
</dbReference>
<keyword evidence="6 18" id="KW-0285">Flavoprotein</keyword>
<dbReference type="GO" id="GO:0005886">
    <property type="term" value="C:plasma membrane"/>
    <property type="evidence" value="ECO:0007669"/>
    <property type="project" value="UniProtKB-SubCell"/>
</dbReference>
<evidence type="ECO:0000256" key="10">
    <source>
        <dbReference type="ARBA" id="ARBA00022827"/>
    </source>
</evidence>
<dbReference type="Proteomes" id="UP000501063">
    <property type="component" value="Chromosome"/>
</dbReference>
<dbReference type="EC" id="2.7.1.180" evidence="2 18"/>
<name>A0A6G6J6T6_PSENT</name>
<evidence type="ECO:0000256" key="8">
    <source>
        <dbReference type="ARBA" id="ARBA00022723"/>
    </source>
</evidence>
<comment type="cofactor">
    <cofactor evidence="19">
        <name>Mg(2+)</name>
        <dbReference type="ChEBI" id="CHEBI:18420"/>
    </cofactor>
    <cofactor evidence="19">
        <name>Mn(2+)</name>
        <dbReference type="ChEBI" id="CHEBI:29035"/>
    </cofactor>
    <text evidence="19">Magnesium. Can also use manganese.</text>
</comment>
<dbReference type="GO" id="GO:0016740">
    <property type="term" value="F:transferase activity"/>
    <property type="evidence" value="ECO:0007669"/>
    <property type="project" value="UniProtKB-UniRule"/>
</dbReference>
<evidence type="ECO:0000256" key="4">
    <source>
        <dbReference type="ARBA" id="ARBA00022475"/>
    </source>
</evidence>
<keyword evidence="11 18" id="KW-0460">Magnesium</keyword>
<accession>A0A6G6J6T6</accession>
<feature type="binding site" evidence="19">
    <location>
        <position position="288"/>
    </location>
    <ligand>
        <name>Mg(2+)</name>
        <dbReference type="ChEBI" id="CHEBI:18420"/>
    </ligand>
</feature>
<evidence type="ECO:0000256" key="1">
    <source>
        <dbReference type="ARBA" id="ARBA00008282"/>
    </source>
</evidence>
<dbReference type="RefSeq" id="WP_051445709.1">
    <property type="nucleotide sequence ID" value="NZ_CP049140.1"/>
</dbReference>
<dbReference type="InterPro" id="IPR024932">
    <property type="entry name" value="ApbE"/>
</dbReference>
<evidence type="ECO:0000313" key="21">
    <source>
        <dbReference type="EMBL" id="QIE90982.1"/>
    </source>
</evidence>
<keyword evidence="12" id="KW-0472">Membrane</keyword>
<evidence type="ECO:0000256" key="5">
    <source>
        <dbReference type="ARBA" id="ARBA00022519"/>
    </source>
</evidence>
<evidence type="ECO:0000256" key="19">
    <source>
        <dbReference type="PIRSR" id="PIRSR006268-2"/>
    </source>
</evidence>
<keyword evidence="10 18" id="KW-0274">FAD</keyword>
<keyword evidence="14 20" id="KW-0449">Lipoprotein</keyword>
<dbReference type="EMBL" id="CP049140">
    <property type="protein sequence ID" value="QIE90982.1"/>
    <property type="molecule type" value="Genomic_DNA"/>
</dbReference>
<feature type="binding site" evidence="19">
    <location>
        <position position="292"/>
    </location>
    <ligand>
        <name>Mg(2+)</name>
        <dbReference type="ChEBI" id="CHEBI:18420"/>
    </ligand>
</feature>
<dbReference type="InterPro" id="IPR003374">
    <property type="entry name" value="ApbE-like_sf"/>
</dbReference>
<dbReference type="GO" id="GO:0046872">
    <property type="term" value="F:metal ion binding"/>
    <property type="evidence" value="ECO:0007669"/>
    <property type="project" value="UniProtKB-UniRule"/>
</dbReference>
<evidence type="ECO:0000256" key="15">
    <source>
        <dbReference type="ARBA" id="ARBA00031306"/>
    </source>
</evidence>
<evidence type="ECO:0000256" key="6">
    <source>
        <dbReference type="ARBA" id="ARBA00022630"/>
    </source>
</evidence>
<dbReference type="Gene3D" id="3.10.520.10">
    <property type="entry name" value="ApbE-like domains"/>
    <property type="match status" value="1"/>
</dbReference>
<keyword evidence="7 18" id="KW-0808">Transferase</keyword>
<evidence type="ECO:0000313" key="22">
    <source>
        <dbReference type="Proteomes" id="UP000501063"/>
    </source>
</evidence>